<dbReference type="SMART" id="SM00850">
    <property type="entry name" value="LytTR"/>
    <property type="match status" value="1"/>
</dbReference>
<sequence length="151" mass="18233">MKIKVEIDEEVKAIEVLIRNNAWNEELEQLMERLKERKRPYFVGRKEDMQHVFRTEEIICLFTEQDSIMVRTKQGTFEMRERLYELERELPSNQFVRLSKSVIANLDELSRFEASFNGTLCVYFRSGEKEYVSRHYVQGIKKAFQWKRKGL</sequence>
<comment type="caution">
    <text evidence="2">The sequence shown here is derived from an EMBL/GenBank/DDBJ whole genome shotgun (WGS) entry which is preliminary data.</text>
</comment>
<evidence type="ECO:0000313" key="2">
    <source>
        <dbReference type="EMBL" id="KWW22651.1"/>
    </source>
</evidence>
<keyword evidence="2" id="KW-0808">Transferase</keyword>
<dbReference type="AlphaFoldDB" id="A0A120GRC8"/>
<protein>
    <submittedName>
        <fullName evidence="2">Histidine kinase</fullName>
    </submittedName>
</protein>
<dbReference type="PANTHER" id="PTHR37299:SF4">
    <property type="entry name" value="TRANSCRIPTIONAL REGULATOR"/>
    <property type="match status" value="1"/>
</dbReference>
<keyword evidence="3" id="KW-1185">Reference proteome</keyword>
<keyword evidence="2" id="KW-0418">Kinase</keyword>
<organism evidence="2 3">
    <name type="scientific">Peribacillus simplex</name>
    <dbReference type="NCBI Taxonomy" id="1478"/>
    <lineage>
        <taxon>Bacteria</taxon>
        <taxon>Bacillati</taxon>
        <taxon>Bacillota</taxon>
        <taxon>Bacilli</taxon>
        <taxon>Bacillales</taxon>
        <taxon>Bacillaceae</taxon>
        <taxon>Peribacillus</taxon>
    </lineage>
</organism>
<dbReference type="GO" id="GO:0000156">
    <property type="term" value="F:phosphorelay response regulator activity"/>
    <property type="evidence" value="ECO:0007669"/>
    <property type="project" value="InterPro"/>
</dbReference>
<dbReference type="GO" id="GO:0003677">
    <property type="term" value="F:DNA binding"/>
    <property type="evidence" value="ECO:0007669"/>
    <property type="project" value="InterPro"/>
</dbReference>
<dbReference type="Pfam" id="PF04397">
    <property type="entry name" value="LytTR"/>
    <property type="match status" value="1"/>
</dbReference>
<dbReference type="PROSITE" id="PS50930">
    <property type="entry name" value="HTH_LYTTR"/>
    <property type="match status" value="1"/>
</dbReference>
<dbReference type="RefSeq" id="WP_061140168.1">
    <property type="nucleotide sequence ID" value="NZ_LNNH01000002.1"/>
</dbReference>
<reference evidence="2 3" key="1">
    <citation type="submission" date="2015-11" db="EMBL/GenBank/DDBJ databases">
        <title>Genome Sequence of Bacillus simplex strain VanAntwerpen2.</title>
        <authorList>
            <person name="Couger M.B."/>
        </authorList>
    </citation>
    <scope>NUCLEOTIDE SEQUENCE [LARGE SCALE GENOMIC DNA]</scope>
    <source>
        <strain evidence="2 3">VanAntwerpen02</strain>
    </source>
</reference>
<evidence type="ECO:0000259" key="1">
    <source>
        <dbReference type="PROSITE" id="PS50930"/>
    </source>
</evidence>
<accession>A0A120GRC8</accession>
<dbReference type="GO" id="GO:0016301">
    <property type="term" value="F:kinase activity"/>
    <property type="evidence" value="ECO:0007669"/>
    <property type="project" value="UniProtKB-KW"/>
</dbReference>
<dbReference type="Gene3D" id="2.40.50.1020">
    <property type="entry name" value="LytTr DNA-binding domain"/>
    <property type="match status" value="1"/>
</dbReference>
<name>A0A120GRC8_9BACI</name>
<dbReference type="EMBL" id="LNNH01000002">
    <property type="protein sequence ID" value="KWW22651.1"/>
    <property type="molecule type" value="Genomic_DNA"/>
</dbReference>
<evidence type="ECO:0000313" key="3">
    <source>
        <dbReference type="Proteomes" id="UP000064189"/>
    </source>
</evidence>
<dbReference type="Proteomes" id="UP000064189">
    <property type="component" value="Unassembled WGS sequence"/>
</dbReference>
<feature type="domain" description="HTH LytTR-type" evidence="1">
    <location>
        <begin position="42"/>
        <end position="146"/>
    </location>
</feature>
<gene>
    <name evidence="2" type="ORF">AS888_03300</name>
</gene>
<proteinExistence type="predicted"/>
<dbReference type="InterPro" id="IPR046947">
    <property type="entry name" value="LytR-like"/>
</dbReference>
<dbReference type="InterPro" id="IPR007492">
    <property type="entry name" value="LytTR_DNA-bd_dom"/>
</dbReference>
<dbReference type="PANTHER" id="PTHR37299">
    <property type="entry name" value="TRANSCRIPTIONAL REGULATOR-RELATED"/>
    <property type="match status" value="1"/>
</dbReference>